<dbReference type="RefSeq" id="WP_228881439.1">
    <property type="nucleotide sequence ID" value="NZ_CAJQYZ010000002.1"/>
</dbReference>
<dbReference type="PANTHER" id="PTHR42718">
    <property type="entry name" value="MAJOR FACILITATOR SUPERFAMILY MULTIDRUG TRANSPORTER MFSC"/>
    <property type="match status" value="1"/>
</dbReference>
<dbReference type="Gene3D" id="1.20.1720.10">
    <property type="entry name" value="Multidrug resistance protein D"/>
    <property type="match status" value="1"/>
</dbReference>
<feature type="transmembrane region" description="Helical" evidence="7">
    <location>
        <begin position="170"/>
        <end position="193"/>
    </location>
</feature>
<proteinExistence type="predicted"/>
<feature type="transmembrane region" description="Helical" evidence="7">
    <location>
        <begin position="58"/>
        <end position="76"/>
    </location>
</feature>
<dbReference type="Pfam" id="PF07690">
    <property type="entry name" value="MFS_1"/>
    <property type="match status" value="1"/>
</dbReference>
<comment type="caution">
    <text evidence="9">The sequence shown here is derived from an EMBL/GenBank/DDBJ whole genome shotgun (WGS) entry which is preliminary data.</text>
</comment>
<feature type="transmembrane region" description="Helical" evidence="7">
    <location>
        <begin position="298"/>
        <end position="321"/>
    </location>
</feature>
<dbReference type="Gene3D" id="1.20.1250.20">
    <property type="entry name" value="MFS general substrate transporter like domains"/>
    <property type="match status" value="1"/>
</dbReference>
<evidence type="ECO:0000256" key="1">
    <source>
        <dbReference type="ARBA" id="ARBA00004651"/>
    </source>
</evidence>
<evidence type="ECO:0000256" key="7">
    <source>
        <dbReference type="SAM" id="Phobius"/>
    </source>
</evidence>
<evidence type="ECO:0000256" key="6">
    <source>
        <dbReference type="ARBA" id="ARBA00023136"/>
    </source>
</evidence>
<reference evidence="9" key="1">
    <citation type="submission" date="2021-04" db="EMBL/GenBank/DDBJ databases">
        <authorList>
            <person name="Vanwijnsberghe S."/>
        </authorList>
    </citation>
    <scope>NUCLEOTIDE SEQUENCE</scope>
    <source>
        <strain evidence="9">LMG 31841</strain>
    </source>
</reference>
<evidence type="ECO:0000256" key="3">
    <source>
        <dbReference type="ARBA" id="ARBA00022475"/>
    </source>
</evidence>
<dbReference type="InterPro" id="IPR011701">
    <property type="entry name" value="MFS"/>
</dbReference>
<dbReference type="GO" id="GO:0005886">
    <property type="term" value="C:plasma membrane"/>
    <property type="evidence" value="ECO:0007669"/>
    <property type="project" value="UniProtKB-SubCell"/>
</dbReference>
<keyword evidence="2" id="KW-0813">Transport</keyword>
<feature type="transmembrane region" description="Helical" evidence="7">
    <location>
        <begin position="232"/>
        <end position="250"/>
    </location>
</feature>
<dbReference type="AlphaFoldDB" id="A0A9N8X3W2"/>
<feature type="transmembrane region" description="Helical" evidence="7">
    <location>
        <begin position="205"/>
        <end position="226"/>
    </location>
</feature>
<accession>A0A9N8X3W2</accession>
<evidence type="ECO:0000313" key="9">
    <source>
        <dbReference type="EMBL" id="CAG4914406.1"/>
    </source>
</evidence>
<dbReference type="InterPro" id="IPR020846">
    <property type="entry name" value="MFS_dom"/>
</dbReference>
<feature type="transmembrane region" description="Helical" evidence="7">
    <location>
        <begin position="441"/>
        <end position="460"/>
    </location>
</feature>
<keyword evidence="3" id="KW-1003">Cell membrane</keyword>
<dbReference type="PANTHER" id="PTHR42718:SF46">
    <property type="entry name" value="BLR6921 PROTEIN"/>
    <property type="match status" value="1"/>
</dbReference>
<keyword evidence="5 7" id="KW-1133">Transmembrane helix</keyword>
<sequence length="480" mass="50508">MTTHTTPPASPVPHIGLLPYIVAATFFMEYLDTTVIATALPQMAHSFGVGPNSLSLGMTAYMLALAIFIPASGWVADRCGSRTVFFSAIVVFTLASVLCGISQNEVQFTAARVLQGMGGAMMVPVGRLIVVRSTDKSRLMQAISTITWPAIAAPVVGPPIGGFITTYASWRWIFLLNVPVGLAVLVAVVALVPNLRGGERRPLDVVGLMLSGASLTAILFGAELASQPDSNAWHAAGLVVAGFVLGWIAFRHARNHPHPLIDVSTLKIPTFSVTIVTGSLTRIGIGAVPYLMPLLFQIGFGLSAFKSGLLLLASALGNLGMKALTTRILRRFGFRYVSIVDVAMAGLFIILIGLLTPATPLALVLFVVIVYGVGRSMQFSLLATLAYADVPQPQMNAASTLWSAAAQMTIGLGIAFGAVSLRLGALLNGEESGRAFTLDDFRLAFLFAGIVTLLSVIGYMRMAHDAGHSVGGGARRQGAS</sequence>
<dbReference type="GO" id="GO:0022857">
    <property type="term" value="F:transmembrane transporter activity"/>
    <property type="evidence" value="ECO:0007669"/>
    <property type="project" value="InterPro"/>
</dbReference>
<feature type="transmembrane region" description="Helical" evidence="7">
    <location>
        <begin position="142"/>
        <end position="164"/>
    </location>
</feature>
<feature type="transmembrane region" description="Helical" evidence="7">
    <location>
        <begin position="83"/>
        <end position="103"/>
    </location>
</feature>
<dbReference type="SUPFAM" id="SSF103473">
    <property type="entry name" value="MFS general substrate transporter"/>
    <property type="match status" value="1"/>
</dbReference>
<organism evidence="9 10">
    <name type="scientific">Paraburkholderia saeva</name>
    <dbReference type="NCBI Taxonomy" id="2777537"/>
    <lineage>
        <taxon>Bacteria</taxon>
        <taxon>Pseudomonadati</taxon>
        <taxon>Pseudomonadota</taxon>
        <taxon>Betaproteobacteria</taxon>
        <taxon>Burkholderiales</taxon>
        <taxon>Burkholderiaceae</taxon>
        <taxon>Paraburkholderia</taxon>
    </lineage>
</organism>
<keyword evidence="6 7" id="KW-0472">Membrane</keyword>
<feature type="transmembrane region" description="Helical" evidence="7">
    <location>
        <begin position="400"/>
        <end position="421"/>
    </location>
</feature>
<dbReference type="PRINTS" id="PR01036">
    <property type="entry name" value="TCRTETB"/>
</dbReference>
<feature type="transmembrane region" description="Helical" evidence="7">
    <location>
        <begin position="333"/>
        <end position="355"/>
    </location>
</feature>
<feature type="transmembrane region" description="Helical" evidence="7">
    <location>
        <begin position="271"/>
        <end position="292"/>
    </location>
</feature>
<evidence type="ECO:0000313" key="10">
    <source>
        <dbReference type="Proteomes" id="UP000789704"/>
    </source>
</evidence>
<dbReference type="Proteomes" id="UP000789704">
    <property type="component" value="Unassembled WGS sequence"/>
</dbReference>
<dbReference type="PROSITE" id="PS50850">
    <property type="entry name" value="MFS"/>
    <property type="match status" value="1"/>
</dbReference>
<comment type="subcellular location">
    <subcellularLocation>
        <location evidence="1">Cell membrane</location>
        <topology evidence="1">Multi-pass membrane protein</topology>
    </subcellularLocation>
</comment>
<evidence type="ECO:0000256" key="2">
    <source>
        <dbReference type="ARBA" id="ARBA00022448"/>
    </source>
</evidence>
<dbReference type="InterPro" id="IPR036259">
    <property type="entry name" value="MFS_trans_sf"/>
</dbReference>
<feature type="transmembrane region" description="Helical" evidence="7">
    <location>
        <begin position="361"/>
        <end position="388"/>
    </location>
</feature>
<evidence type="ECO:0000259" key="8">
    <source>
        <dbReference type="PROSITE" id="PS50850"/>
    </source>
</evidence>
<gene>
    <name evidence="9" type="primary">hsrA_4</name>
    <name evidence="9" type="ORF">LMG31841_04371</name>
</gene>
<name>A0A9N8X3W2_9BURK</name>
<feature type="domain" description="Major facilitator superfamily (MFS) profile" evidence="8">
    <location>
        <begin position="18"/>
        <end position="467"/>
    </location>
</feature>
<keyword evidence="10" id="KW-1185">Reference proteome</keyword>
<evidence type="ECO:0000256" key="5">
    <source>
        <dbReference type="ARBA" id="ARBA00022989"/>
    </source>
</evidence>
<feature type="transmembrane region" description="Helical" evidence="7">
    <location>
        <begin position="109"/>
        <end position="130"/>
    </location>
</feature>
<protein>
    <submittedName>
        <fullName evidence="9">Transport protein HsrA</fullName>
    </submittedName>
</protein>
<evidence type="ECO:0000256" key="4">
    <source>
        <dbReference type="ARBA" id="ARBA00022692"/>
    </source>
</evidence>
<dbReference type="EMBL" id="CAJQZC010000009">
    <property type="protein sequence ID" value="CAG4914406.1"/>
    <property type="molecule type" value="Genomic_DNA"/>
</dbReference>
<keyword evidence="4 7" id="KW-0812">Transmembrane</keyword>